<evidence type="ECO:0000313" key="2">
    <source>
        <dbReference type="Proteomes" id="UP001283361"/>
    </source>
</evidence>
<name>A0AAE1CT11_9GAST</name>
<sequence length="91" mass="10764">MKRSETRYIDDLPSRILDALFLPLSRSGYDWVHLRGHYVTVRLSFGQLSDNNWAVRFKSRDRCLNRLRLRQVLVCPTGQNLLRIDPRLGDH</sequence>
<comment type="caution">
    <text evidence="1">The sequence shown here is derived from an EMBL/GenBank/DDBJ whole genome shotgun (WGS) entry which is preliminary data.</text>
</comment>
<proteinExistence type="predicted"/>
<protein>
    <submittedName>
        <fullName evidence="1">Uncharacterized protein</fullName>
    </submittedName>
</protein>
<dbReference type="Proteomes" id="UP001283361">
    <property type="component" value="Unassembled WGS sequence"/>
</dbReference>
<reference evidence="1" key="1">
    <citation type="journal article" date="2023" name="G3 (Bethesda)">
        <title>A reference genome for the long-term kleptoplast-retaining sea slug Elysia crispata morphotype clarki.</title>
        <authorList>
            <person name="Eastman K.E."/>
            <person name="Pendleton A.L."/>
            <person name="Shaikh M.A."/>
            <person name="Suttiyut T."/>
            <person name="Ogas R."/>
            <person name="Tomko P."/>
            <person name="Gavelis G."/>
            <person name="Widhalm J.R."/>
            <person name="Wisecaver J.H."/>
        </authorList>
    </citation>
    <scope>NUCLEOTIDE SEQUENCE</scope>
    <source>
        <strain evidence="1">ECLA1</strain>
    </source>
</reference>
<dbReference type="EMBL" id="JAWDGP010006892">
    <property type="protein sequence ID" value="KAK3733533.1"/>
    <property type="molecule type" value="Genomic_DNA"/>
</dbReference>
<organism evidence="1 2">
    <name type="scientific">Elysia crispata</name>
    <name type="common">lettuce slug</name>
    <dbReference type="NCBI Taxonomy" id="231223"/>
    <lineage>
        <taxon>Eukaryota</taxon>
        <taxon>Metazoa</taxon>
        <taxon>Spiralia</taxon>
        <taxon>Lophotrochozoa</taxon>
        <taxon>Mollusca</taxon>
        <taxon>Gastropoda</taxon>
        <taxon>Heterobranchia</taxon>
        <taxon>Euthyneura</taxon>
        <taxon>Panpulmonata</taxon>
        <taxon>Sacoglossa</taxon>
        <taxon>Placobranchoidea</taxon>
        <taxon>Plakobranchidae</taxon>
        <taxon>Elysia</taxon>
    </lineage>
</organism>
<gene>
    <name evidence="1" type="ORF">RRG08_063846</name>
</gene>
<dbReference type="AlphaFoldDB" id="A0AAE1CT11"/>
<accession>A0AAE1CT11</accession>
<evidence type="ECO:0000313" key="1">
    <source>
        <dbReference type="EMBL" id="KAK3733533.1"/>
    </source>
</evidence>
<keyword evidence="2" id="KW-1185">Reference proteome</keyword>